<sequence length="45" mass="5628">MITVIFCSTFLKRSFFCILFLFRKILMSSFFEKIIWNFLKNLYYN</sequence>
<dbReference type="Proteomes" id="UP000070467">
    <property type="component" value="Unassembled WGS sequence"/>
</dbReference>
<evidence type="ECO:0000313" key="2">
    <source>
        <dbReference type="Proteomes" id="UP000070467"/>
    </source>
</evidence>
<evidence type="ECO:0000313" key="1">
    <source>
        <dbReference type="EMBL" id="KXB57299.1"/>
    </source>
</evidence>
<name>A0ABR5TLA4_9BACL</name>
<gene>
    <name evidence="1" type="ORF">HMPREF1871_00885</name>
</gene>
<comment type="caution">
    <text evidence="1">The sequence shown here is derived from an EMBL/GenBank/DDBJ whole genome shotgun (WGS) entry which is preliminary data.</text>
</comment>
<protein>
    <submittedName>
        <fullName evidence="1">Uncharacterized protein</fullName>
    </submittedName>
</protein>
<keyword evidence="2" id="KW-1185">Reference proteome</keyword>
<accession>A0ABR5TLA4</accession>
<dbReference type="EMBL" id="LSDB01000049">
    <property type="protein sequence ID" value="KXB57299.1"/>
    <property type="molecule type" value="Genomic_DNA"/>
</dbReference>
<organism evidence="1 2">
    <name type="scientific">Gemelliphila asaccharolytica</name>
    <dbReference type="NCBI Taxonomy" id="502393"/>
    <lineage>
        <taxon>Bacteria</taxon>
        <taxon>Bacillati</taxon>
        <taxon>Bacillota</taxon>
        <taxon>Bacilli</taxon>
        <taxon>Bacillales</taxon>
        <taxon>Gemellaceae</taxon>
        <taxon>Gemelliphila</taxon>
    </lineage>
</organism>
<reference evidence="1 2" key="1">
    <citation type="submission" date="2016-01" db="EMBL/GenBank/DDBJ databases">
        <authorList>
            <person name="Mitreva M."/>
            <person name="Pepin K.H."/>
            <person name="Mihindukulasuriya K.A."/>
            <person name="Fulton R."/>
            <person name="Fronick C."/>
            <person name="O'Laughlin M."/>
            <person name="Miner T."/>
            <person name="Herter B."/>
            <person name="Rosa B.A."/>
            <person name="Cordes M."/>
            <person name="Tomlinson C."/>
            <person name="Wollam A."/>
            <person name="Palsikar V.B."/>
            <person name="Mardis E.R."/>
            <person name="Wilson R.K."/>
        </authorList>
    </citation>
    <scope>NUCLEOTIDE SEQUENCE [LARGE SCALE GENOMIC DNA]</scope>
    <source>
        <strain evidence="1 2">KA00071</strain>
    </source>
</reference>
<proteinExistence type="predicted"/>